<evidence type="ECO:0000256" key="2">
    <source>
        <dbReference type="ARBA" id="ARBA00022692"/>
    </source>
</evidence>
<gene>
    <name evidence="7" type="ORF">CU098_007633</name>
</gene>
<keyword evidence="4 5" id="KW-0472">Membrane</keyword>
<dbReference type="Proteomes" id="UP000253551">
    <property type="component" value="Unassembled WGS sequence"/>
</dbReference>
<protein>
    <recommendedName>
        <fullName evidence="6">Major facilitator superfamily (MFS) profile domain-containing protein</fullName>
    </recommendedName>
</protein>
<evidence type="ECO:0000313" key="7">
    <source>
        <dbReference type="EMBL" id="RCH81063.1"/>
    </source>
</evidence>
<dbReference type="GO" id="GO:0042908">
    <property type="term" value="P:xenobiotic transport"/>
    <property type="evidence" value="ECO:0007669"/>
    <property type="project" value="UniProtKB-ARBA"/>
</dbReference>
<dbReference type="PANTHER" id="PTHR23502">
    <property type="entry name" value="MAJOR FACILITATOR SUPERFAMILY"/>
    <property type="match status" value="1"/>
</dbReference>
<evidence type="ECO:0000256" key="3">
    <source>
        <dbReference type="ARBA" id="ARBA00022989"/>
    </source>
</evidence>
<evidence type="ECO:0000259" key="6">
    <source>
        <dbReference type="PROSITE" id="PS50850"/>
    </source>
</evidence>
<dbReference type="InterPro" id="IPR011701">
    <property type="entry name" value="MFS"/>
</dbReference>
<dbReference type="PANTHER" id="PTHR23502:SF64">
    <property type="entry name" value="TRANSPORTER, PUTATIVE (AFU_ORTHOLOGUE AFUA_3G11760)-RELATED"/>
    <property type="match status" value="1"/>
</dbReference>
<feature type="transmembrane region" description="Helical" evidence="5">
    <location>
        <begin position="103"/>
        <end position="123"/>
    </location>
</feature>
<dbReference type="OrthoDB" id="2130629at2759"/>
<dbReference type="GO" id="GO:0140115">
    <property type="term" value="P:export across plasma membrane"/>
    <property type="evidence" value="ECO:0007669"/>
    <property type="project" value="UniProtKB-ARBA"/>
</dbReference>
<dbReference type="GO" id="GO:0022857">
    <property type="term" value="F:transmembrane transporter activity"/>
    <property type="evidence" value="ECO:0007669"/>
    <property type="project" value="InterPro"/>
</dbReference>
<dbReference type="Gene3D" id="1.20.1720.10">
    <property type="entry name" value="Multidrug resistance protein D"/>
    <property type="match status" value="1"/>
</dbReference>
<dbReference type="InterPro" id="IPR020846">
    <property type="entry name" value="MFS_dom"/>
</dbReference>
<dbReference type="InterPro" id="IPR036259">
    <property type="entry name" value="MFS_trans_sf"/>
</dbReference>
<feature type="domain" description="Major facilitator superfamily (MFS) profile" evidence="6">
    <location>
        <begin position="38"/>
        <end position="178"/>
    </location>
</feature>
<dbReference type="STRING" id="4846.A0A367ITR2"/>
<keyword evidence="2 5" id="KW-0812">Transmembrane</keyword>
<comment type="caution">
    <text evidence="7">The sequence shown here is derived from an EMBL/GenBank/DDBJ whole genome shotgun (WGS) entry which is preliminary data.</text>
</comment>
<dbReference type="GO" id="GO:0005886">
    <property type="term" value="C:plasma membrane"/>
    <property type="evidence" value="ECO:0007669"/>
    <property type="project" value="TreeGrafter"/>
</dbReference>
<keyword evidence="3 5" id="KW-1133">Transmembrane helix</keyword>
<feature type="transmembrane region" description="Helical" evidence="5">
    <location>
        <begin position="36"/>
        <end position="59"/>
    </location>
</feature>
<dbReference type="EMBL" id="PJQM01005684">
    <property type="protein sequence ID" value="RCH81063.1"/>
    <property type="molecule type" value="Genomic_DNA"/>
</dbReference>
<proteinExistence type="predicted"/>
<dbReference type="Pfam" id="PF07690">
    <property type="entry name" value="MFS_1"/>
    <property type="match status" value="1"/>
</dbReference>
<evidence type="ECO:0000256" key="1">
    <source>
        <dbReference type="ARBA" id="ARBA00004141"/>
    </source>
</evidence>
<organism evidence="7 8">
    <name type="scientific">Rhizopus stolonifer</name>
    <name type="common">Rhizopus nigricans</name>
    <dbReference type="NCBI Taxonomy" id="4846"/>
    <lineage>
        <taxon>Eukaryota</taxon>
        <taxon>Fungi</taxon>
        <taxon>Fungi incertae sedis</taxon>
        <taxon>Mucoromycota</taxon>
        <taxon>Mucoromycotina</taxon>
        <taxon>Mucoromycetes</taxon>
        <taxon>Mucorales</taxon>
        <taxon>Mucorineae</taxon>
        <taxon>Rhizopodaceae</taxon>
        <taxon>Rhizopus</taxon>
    </lineage>
</organism>
<sequence>PIPKSDNSSITEEETTIYNYKDDPENPLNWSKRKKYSGFSVVFLMSFMGYFSSAVYIPALPEITIYFNTTATMINATVALYILMNAIAPLFLAPLSERIGRRWVYISCMALYTICTIICGLSRNLGQFFAFRLLQGVFGSVGQAVGGGSVSDLFEPHERGRAMGIYLLGQKEKEKKKL</sequence>
<dbReference type="PROSITE" id="PS50850">
    <property type="entry name" value="MFS"/>
    <property type="match status" value="1"/>
</dbReference>
<dbReference type="InterPro" id="IPR005829">
    <property type="entry name" value="Sugar_transporter_CS"/>
</dbReference>
<evidence type="ECO:0000256" key="5">
    <source>
        <dbReference type="SAM" id="Phobius"/>
    </source>
</evidence>
<evidence type="ECO:0000313" key="8">
    <source>
        <dbReference type="Proteomes" id="UP000253551"/>
    </source>
</evidence>
<comment type="subcellular location">
    <subcellularLocation>
        <location evidence="1">Membrane</location>
        <topology evidence="1">Multi-pass membrane protein</topology>
    </subcellularLocation>
</comment>
<evidence type="ECO:0000256" key="4">
    <source>
        <dbReference type="ARBA" id="ARBA00023136"/>
    </source>
</evidence>
<reference evidence="7 8" key="1">
    <citation type="journal article" date="2018" name="G3 (Bethesda)">
        <title>Phylogenetic and Phylogenomic Definition of Rhizopus Species.</title>
        <authorList>
            <person name="Gryganskyi A.P."/>
            <person name="Golan J."/>
            <person name="Dolatabadi S."/>
            <person name="Mondo S."/>
            <person name="Robb S."/>
            <person name="Idnurm A."/>
            <person name="Muszewska A."/>
            <person name="Steczkiewicz K."/>
            <person name="Masonjones S."/>
            <person name="Liao H.L."/>
            <person name="Gajdeczka M.T."/>
            <person name="Anike F."/>
            <person name="Vuek A."/>
            <person name="Anishchenko I.M."/>
            <person name="Voigt K."/>
            <person name="de Hoog G.S."/>
            <person name="Smith M.E."/>
            <person name="Heitman J."/>
            <person name="Vilgalys R."/>
            <person name="Stajich J.E."/>
        </authorList>
    </citation>
    <scope>NUCLEOTIDE SEQUENCE [LARGE SCALE GENOMIC DNA]</scope>
    <source>
        <strain evidence="7 8">LSU 92-RS-03</strain>
    </source>
</reference>
<name>A0A367ITR2_RHIST</name>
<accession>A0A367ITR2</accession>
<dbReference type="SUPFAM" id="SSF103473">
    <property type="entry name" value="MFS general substrate transporter"/>
    <property type="match status" value="1"/>
</dbReference>
<keyword evidence="8" id="KW-1185">Reference proteome</keyword>
<feature type="transmembrane region" description="Helical" evidence="5">
    <location>
        <begin position="65"/>
        <end position="91"/>
    </location>
</feature>
<feature type="non-terminal residue" evidence="7">
    <location>
        <position position="1"/>
    </location>
</feature>
<dbReference type="AlphaFoldDB" id="A0A367ITR2"/>
<dbReference type="PROSITE" id="PS00216">
    <property type="entry name" value="SUGAR_TRANSPORT_1"/>
    <property type="match status" value="1"/>
</dbReference>